<reference evidence="2" key="1">
    <citation type="journal article" date="2024" name="Antonie Van Leeuwenhoek">
        <title>Bradyrhizobium ontarionense sp. nov., a novel bacterial symbiont isolated from Aeschynomene indica (Indian jointvetch), harbours photosynthesis, nitrogen fixation and nitrous oxide (N2O) reductase genes.</title>
        <authorList>
            <person name="Bromfield E.S.P."/>
            <person name="Cloutier S."/>
        </authorList>
    </citation>
    <scope>NUCLEOTIDE SEQUENCE</scope>
    <source>
        <strain evidence="2">A19</strain>
    </source>
</reference>
<dbReference type="EMBL" id="CP088156">
    <property type="protein sequence ID" value="UFZ05949.1"/>
    <property type="molecule type" value="Genomic_DNA"/>
</dbReference>
<organism evidence="2 3">
    <name type="scientific">Bradyrhizobium ontarionense</name>
    <dbReference type="NCBI Taxonomy" id="2898149"/>
    <lineage>
        <taxon>Bacteria</taxon>
        <taxon>Pseudomonadati</taxon>
        <taxon>Pseudomonadota</taxon>
        <taxon>Alphaproteobacteria</taxon>
        <taxon>Hyphomicrobiales</taxon>
        <taxon>Nitrobacteraceae</taxon>
        <taxon>Bradyrhizobium</taxon>
    </lineage>
</organism>
<evidence type="ECO:0008006" key="4">
    <source>
        <dbReference type="Google" id="ProtNLM"/>
    </source>
</evidence>
<evidence type="ECO:0000256" key="1">
    <source>
        <dbReference type="SAM" id="Phobius"/>
    </source>
</evidence>
<gene>
    <name evidence="2" type="ORF">LQG66_06465</name>
</gene>
<evidence type="ECO:0000313" key="2">
    <source>
        <dbReference type="EMBL" id="UFZ05949.1"/>
    </source>
</evidence>
<evidence type="ECO:0000313" key="3">
    <source>
        <dbReference type="Proteomes" id="UP001431010"/>
    </source>
</evidence>
<name>A0ABY3RES5_9BRAD</name>
<keyword evidence="1" id="KW-0812">Transmembrane</keyword>
<accession>A0ABY3RES5</accession>
<protein>
    <recommendedName>
        <fullName evidence="4">ABC transmembrane type-1 domain-containing protein</fullName>
    </recommendedName>
</protein>
<feature type="transmembrane region" description="Helical" evidence="1">
    <location>
        <begin position="40"/>
        <end position="64"/>
    </location>
</feature>
<keyword evidence="3" id="KW-1185">Reference proteome</keyword>
<keyword evidence="1" id="KW-1133">Transmembrane helix</keyword>
<proteinExistence type="predicted"/>
<dbReference type="Proteomes" id="UP001431010">
    <property type="component" value="Chromosome"/>
</dbReference>
<sequence>MRIRTRWPWITALASAALFANPLGIDVIYSAFFSGEALSRGIWAPIALAGFAICAVLMLLEAVMRAMIWRRSVRSITTV</sequence>
<keyword evidence="1" id="KW-0472">Membrane</keyword>
<dbReference type="RefSeq" id="WP_231324549.1">
    <property type="nucleotide sequence ID" value="NZ_CP088156.1"/>
</dbReference>